<keyword evidence="1" id="KW-0687">Ribonucleoprotein</keyword>
<dbReference type="GO" id="GO:0005840">
    <property type="term" value="C:ribosome"/>
    <property type="evidence" value="ECO:0007669"/>
    <property type="project" value="UniProtKB-KW"/>
</dbReference>
<dbReference type="EMBL" id="QORE01001375">
    <property type="protein sequence ID" value="RCI71506.1"/>
    <property type="molecule type" value="Genomic_DNA"/>
</dbReference>
<gene>
    <name evidence="1" type="ORF">DT376_28770</name>
</gene>
<reference evidence="1 2" key="1">
    <citation type="submission" date="2018-07" db="EMBL/GenBank/DDBJ databases">
        <title>Mechanisms of high-level aminoglycoside resistance among Gram-negative pathogens in Brazil.</title>
        <authorList>
            <person name="Ballaben A.S."/>
            <person name="Darini A.L.C."/>
            <person name="Doi Y."/>
        </authorList>
    </citation>
    <scope>NUCLEOTIDE SEQUENCE [LARGE SCALE GENOMIC DNA]</scope>
    <source>
        <strain evidence="1 2">B2-305</strain>
    </source>
</reference>
<accession>A0A367M1Z1</accession>
<organism evidence="1 2">
    <name type="scientific">Pseudomonas aeruginosa</name>
    <dbReference type="NCBI Taxonomy" id="287"/>
    <lineage>
        <taxon>Bacteria</taxon>
        <taxon>Pseudomonadati</taxon>
        <taxon>Pseudomonadota</taxon>
        <taxon>Gammaproteobacteria</taxon>
        <taxon>Pseudomonadales</taxon>
        <taxon>Pseudomonadaceae</taxon>
        <taxon>Pseudomonas</taxon>
    </lineage>
</organism>
<proteinExistence type="predicted"/>
<evidence type="ECO:0000313" key="1">
    <source>
        <dbReference type="EMBL" id="RCI71506.1"/>
    </source>
</evidence>
<keyword evidence="1" id="KW-0689">Ribosomal protein</keyword>
<protein>
    <submittedName>
        <fullName evidence="1">50S ribosomal protein L19</fullName>
    </submittedName>
</protein>
<sequence length="27" mass="3017">MTNKIIQQIEAEQMNKEIPAFAPGDTV</sequence>
<dbReference type="Proteomes" id="UP000253594">
    <property type="component" value="Unassembled WGS sequence"/>
</dbReference>
<feature type="non-terminal residue" evidence="1">
    <location>
        <position position="27"/>
    </location>
</feature>
<dbReference type="AlphaFoldDB" id="A0A367M1Z1"/>
<comment type="caution">
    <text evidence="1">The sequence shown here is derived from an EMBL/GenBank/DDBJ whole genome shotgun (WGS) entry which is preliminary data.</text>
</comment>
<evidence type="ECO:0000313" key="2">
    <source>
        <dbReference type="Proteomes" id="UP000253594"/>
    </source>
</evidence>
<name>A0A367M1Z1_PSEAI</name>